<dbReference type="AlphaFoldDB" id="A0A1L8QPV5"/>
<evidence type="ECO:0000259" key="1">
    <source>
        <dbReference type="PROSITE" id="PS51819"/>
    </source>
</evidence>
<evidence type="ECO:0000313" key="2">
    <source>
        <dbReference type="EMBL" id="OJG09545.1"/>
    </source>
</evidence>
<proteinExistence type="predicted"/>
<protein>
    <recommendedName>
        <fullName evidence="1">VOC domain-containing protein</fullName>
    </recommendedName>
</protein>
<dbReference type="STRING" id="328396.RU93_GL000705"/>
<dbReference type="Pfam" id="PF14506">
    <property type="entry name" value="CppA_N"/>
    <property type="match status" value="1"/>
</dbReference>
<dbReference type="Proteomes" id="UP000182149">
    <property type="component" value="Unassembled WGS sequence"/>
</dbReference>
<keyword evidence="3" id="KW-1185">Reference proteome</keyword>
<dbReference type="InterPro" id="IPR037523">
    <property type="entry name" value="VOC_core"/>
</dbReference>
<dbReference type="PANTHER" id="PTHR43279:SF1">
    <property type="entry name" value="CATECHOL-2,3-DIOXYGENASE"/>
    <property type="match status" value="1"/>
</dbReference>
<accession>A0A1L8QPV5</accession>
<dbReference type="SUPFAM" id="SSF54593">
    <property type="entry name" value="Glyoxalase/Bleomycin resistance protein/Dihydroxybiphenyl dioxygenase"/>
    <property type="match status" value="1"/>
</dbReference>
<dbReference type="Gene3D" id="3.10.180.10">
    <property type="entry name" value="2,3-Dihydroxybiphenyl 1,2-Dioxygenase, domain 1"/>
    <property type="match status" value="2"/>
</dbReference>
<dbReference type="InterPro" id="IPR032702">
    <property type="entry name" value="CppA_N"/>
</dbReference>
<reference evidence="2 3" key="1">
    <citation type="submission" date="2014-12" db="EMBL/GenBank/DDBJ databases">
        <title>Draft genome sequences of 29 type strains of Enterococci.</title>
        <authorList>
            <person name="Zhong Z."/>
            <person name="Sun Z."/>
            <person name="Liu W."/>
            <person name="Zhang W."/>
            <person name="Zhang H."/>
        </authorList>
    </citation>
    <scope>NUCLEOTIDE SEQUENCE [LARGE SCALE GENOMIC DNA]</scope>
    <source>
        <strain evidence="2 3">DSM 17690</strain>
    </source>
</reference>
<organism evidence="2 3">
    <name type="scientific">Enterococcus aquimarinus</name>
    <dbReference type="NCBI Taxonomy" id="328396"/>
    <lineage>
        <taxon>Bacteria</taxon>
        <taxon>Bacillati</taxon>
        <taxon>Bacillota</taxon>
        <taxon>Bacilli</taxon>
        <taxon>Lactobacillales</taxon>
        <taxon>Enterococcaceae</taxon>
        <taxon>Enterococcus</taxon>
    </lineage>
</organism>
<dbReference type="PANTHER" id="PTHR43279">
    <property type="entry name" value="CATECHOL-2,3-DIOXYGENASE"/>
    <property type="match status" value="1"/>
</dbReference>
<dbReference type="OrthoDB" id="9792626at2"/>
<dbReference type="Pfam" id="PF14507">
    <property type="entry name" value="CppA_C"/>
    <property type="match status" value="1"/>
</dbReference>
<dbReference type="PROSITE" id="PS51819">
    <property type="entry name" value="VOC"/>
    <property type="match status" value="1"/>
</dbReference>
<dbReference type="InterPro" id="IPR029068">
    <property type="entry name" value="Glyas_Bleomycin-R_OHBP_Dase"/>
</dbReference>
<comment type="caution">
    <text evidence="2">The sequence shown here is derived from an EMBL/GenBank/DDBJ whole genome shotgun (WGS) entry which is preliminary data.</text>
</comment>
<sequence>MSSFTLGETATLETITIRVKDRDKMIAFYQGIVGFSLIQEENALAMMGIKGSNKEHLWLEESPRAYPHFGEIKKLQHYTLKVASLAEIASIYSRALKRESPVIGLTLKEDSIQLIIEDPEGNQLVIYFEPTNEAVATSEELLKQGDETTLLTAETEITGIHLNVPNQAKAQLFFNDILGVAATVPLLTLTDTAGKQFMTAEDEVLGLDFLKFTIEEADLLALEQHLIEKEQDFYIDKKKQILTIFDPMGIEWWFILKKNK</sequence>
<name>A0A1L8QPV5_9ENTE</name>
<gene>
    <name evidence="2" type="ORF">RU93_GL000705</name>
</gene>
<dbReference type="EMBL" id="JXKD01000015">
    <property type="protein sequence ID" value="OJG09545.1"/>
    <property type="molecule type" value="Genomic_DNA"/>
</dbReference>
<evidence type="ECO:0000313" key="3">
    <source>
        <dbReference type="Proteomes" id="UP000182149"/>
    </source>
</evidence>
<dbReference type="RefSeq" id="WP_071875405.1">
    <property type="nucleotide sequence ID" value="NZ_JBHSHF010000005.1"/>
</dbReference>
<feature type="domain" description="VOC" evidence="1">
    <location>
        <begin position="11"/>
        <end position="129"/>
    </location>
</feature>
<dbReference type="InterPro" id="IPR032703">
    <property type="entry name" value="CppA_C"/>
</dbReference>